<evidence type="ECO:0000313" key="4">
    <source>
        <dbReference type="Proteomes" id="UP001362999"/>
    </source>
</evidence>
<feature type="compositionally biased region" description="Basic and acidic residues" evidence="1">
    <location>
        <begin position="769"/>
        <end position="779"/>
    </location>
</feature>
<feature type="compositionally biased region" description="Basic residues" evidence="1">
    <location>
        <begin position="757"/>
        <end position="768"/>
    </location>
</feature>
<feature type="compositionally biased region" description="Polar residues" evidence="1">
    <location>
        <begin position="717"/>
        <end position="729"/>
    </location>
</feature>
<feature type="domain" description="Fungal-type protein kinase" evidence="2">
    <location>
        <begin position="146"/>
        <end position="607"/>
    </location>
</feature>
<evidence type="ECO:0000313" key="3">
    <source>
        <dbReference type="EMBL" id="KAK7048081.1"/>
    </source>
</evidence>
<dbReference type="PANTHER" id="PTHR38248:SF2">
    <property type="entry name" value="FUNK1 11"/>
    <property type="match status" value="1"/>
</dbReference>
<comment type="caution">
    <text evidence="3">The sequence shown here is derived from an EMBL/GenBank/DDBJ whole genome shotgun (WGS) entry which is preliminary data.</text>
</comment>
<dbReference type="Proteomes" id="UP001362999">
    <property type="component" value="Unassembled WGS sequence"/>
</dbReference>
<dbReference type="Pfam" id="PF17667">
    <property type="entry name" value="Pkinase_fungal"/>
    <property type="match status" value="1"/>
</dbReference>
<protein>
    <recommendedName>
        <fullName evidence="2">Fungal-type protein kinase domain-containing protein</fullName>
    </recommendedName>
</protein>
<feature type="compositionally biased region" description="Acidic residues" evidence="1">
    <location>
        <begin position="564"/>
        <end position="573"/>
    </location>
</feature>
<feature type="region of interest" description="Disordered" evidence="1">
    <location>
        <begin position="564"/>
        <end position="585"/>
    </location>
</feature>
<sequence>MKEKFIGMVSGKELVEMMPSAAGESEKIPTIVRKCKALFKSSEKQLEKATNEDGTSKPLIKFLKKVFSEFPKATRPDVADTHAKVFKALFTDEHDTKPDITTGRPGAELGVGQWLWIYAGLVIELKFEIDIFDAEGKIKETLYALDALSQLGKSARSLLDTHGGCHVYVIAVFQGRMTRILRFDRGGFIATKAFDWVADQDLLPTFFYRLYNAVPGRMVGDDDTISVPSDTVKKALWTKLQGDDFYKTKFPTLGDATRNSLRIKASVFYEDTDPNGNVTRASKVVNCLTFGPPLSIADGLFGRATHVYRVLLEESLEENGQALAVFALKDAWRQTCRRPELDYYDAIAHYCTSKNISMDEMAQCLGSVDLADPSNDWDPDLHRTVFLGFQNFAHFERRHMRTLLTPVGSSLNQFNSAKILCQALYTVVYHLQIASNAGVLHRDVSEGNVLLQEVLPSKGFLLDYDYAEFTVDGLERFHQAFPDPDRIRASQIYQGVNKNQKEFTGTEPFMAIEILQALAAAENQGDAEVNEDRDELSQEDDNVMAEEFDMTMKAMANLIEDGADDEELTDGEESERQKDAGSTVPLSAVTHLPEHDLESVYWLLVWMILRHTVHGHADGVMACVNLFRAKGVREKKGWLPDQQFTSTKPLFILEGRLRRLVSQRYPADINLVQRKPITFKKVHDAFVDALHANNWGPPEPAIRYMIPSVDAKKNRQSHSLLQSGVGQSRGSKRTRTNAELDVSPSSGRDVESESRQTKKSKTNIRSSHRAGDREEDKGTTETSTKRQSVRLQNRRGGQGDT</sequence>
<dbReference type="EMBL" id="JAWWNJ010000009">
    <property type="protein sequence ID" value="KAK7048081.1"/>
    <property type="molecule type" value="Genomic_DNA"/>
</dbReference>
<dbReference type="GO" id="GO:0004672">
    <property type="term" value="F:protein kinase activity"/>
    <property type="evidence" value="ECO:0007669"/>
    <property type="project" value="InterPro"/>
</dbReference>
<feature type="region of interest" description="Disordered" evidence="1">
    <location>
        <begin position="713"/>
        <end position="801"/>
    </location>
</feature>
<gene>
    <name evidence="3" type="ORF">R3P38DRAFT_2605775</name>
</gene>
<evidence type="ECO:0000256" key="1">
    <source>
        <dbReference type="SAM" id="MobiDB-lite"/>
    </source>
</evidence>
<name>A0AAW0D8Z2_9AGAR</name>
<proteinExistence type="predicted"/>
<dbReference type="PROSITE" id="PS00109">
    <property type="entry name" value="PROTEIN_KINASE_TYR"/>
    <property type="match status" value="1"/>
</dbReference>
<dbReference type="InterPro" id="IPR040976">
    <property type="entry name" value="Pkinase_fungal"/>
</dbReference>
<keyword evidence="4" id="KW-1185">Reference proteome</keyword>
<accession>A0AAW0D8Z2</accession>
<dbReference type="InterPro" id="IPR008266">
    <property type="entry name" value="Tyr_kinase_AS"/>
</dbReference>
<dbReference type="PANTHER" id="PTHR38248">
    <property type="entry name" value="FUNK1 6"/>
    <property type="match status" value="1"/>
</dbReference>
<reference evidence="3 4" key="1">
    <citation type="journal article" date="2024" name="J Genomics">
        <title>Draft genome sequencing and assembly of Favolaschia claudopus CIRM-BRFM 2984 isolated from oak limbs.</title>
        <authorList>
            <person name="Navarro D."/>
            <person name="Drula E."/>
            <person name="Chaduli D."/>
            <person name="Cazenave R."/>
            <person name="Ahrendt S."/>
            <person name="Wang J."/>
            <person name="Lipzen A."/>
            <person name="Daum C."/>
            <person name="Barry K."/>
            <person name="Grigoriev I.V."/>
            <person name="Favel A."/>
            <person name="Rosso M.N."/>
            <person name="Martin F."/>
        </authorList>
    </citation>
    <scope>NUCLEOTIDE SEQUENCE [LARGE SCALE GENOMIC DNA]</scope>
    <source>
        <strain evidence="3 4">CIRM-BRFM 2984</strain>
    </source>
</reference>
<dbReference type="AlphaFoldDB" id="A0AAW0D8Z2"/>
<organism evidence="3 4">
    <name type="scientific">Favolaschia claudopus</name>
    <dbReference type="NCBI Taxonomy" id="2862362"/>
    <lineage>
        <taxon>Eukaryota</taxon>
        <taxon>Fungi</taxon>
        <taxon>Dikarya</taxon>
        <taxon>Basidiomycota</taxon>
        <taxon>Agaricomycotina</taxon>
        <taxon>Agaricomycetes</taxon>
        <taxon>Agaricomycetidae</taxon>
        <taxon>Agaricales</taxon>
        <taxon>Marasmiineae</taxon>
        <taxon>Mycenaceae</taxon>
        <taxon>Favolaschia</taxon>
    </lineage>
</organism>
<evidence type="ECO:0000259" key="2">
    <source>
        <dbReference type="Pfam" id="PF17667"/>
    </source>
</evidence>
<feature type="compositionally biased region" description="Polar residues" evidence="1">
    <location>
        <begin position="780"/>
        <end position="791"/>
    </location>
</feature>